<dbReference type="InParanoid" id="A0A167RC69"/>
<keyword evidence="2" id="KW-0472">Membrane</keyword>
<gene>
    <name evidence="3" type="ORF">PHYBLDRAFT_161939</name>
</gene>
<dbReference type="EMBL" id="KV440971">
    <property type="protein sequence ID" value="OAD81327.1"/>
    <property type="molecule type" value="Genomic_DNA"/>
</dbReference>
<feature type="compositionally biased region" description="Basic and acidic residues" evidence="1">
    <location>
        <begin position="201"/>
        <end position="215"/>
    </location>
</feature>
<feature type="compositionally biased region" description="Polar residues" evidence="1">
    <location>
        <begin position="218"/>
        <end position="239"/>
    </location>
</feature>
<dbReference type="RefSeq" id="XP_018299367.1">
    <property type="nucleotide sequence ID" value="XM_018434536.1"/>
</dbReference>
<evidence type="ECO:0000256" key="2">
    <source>
        <dbReference type="SAM" id="Phobius"/>
    </source>
</evidence>
<feature type="region of interest" description="Disordered" evidence="1">
    <location>
        <begin position="89"/>
        <end position="135"/>
    </location>
</feature>
<evidence type="ECO:0000313" key="4">
    <source>
        <dbReference type="Proteomes" id="UP000077315"/>
    </source>
</evidence>
<keyword evidence="4" id="KW-1185">Reference proteome</keyword>
<dbReference type="GeneID" id="28995442"/>
<evidence type="ECO:0000256" key="1">
    <source>
        <dbReference type="SAM" id="MobiDB-lite"/>
    </source>
</evidence>
<dbReference type="Proteomes" id="UP000077315">
    <property type="component" value="Unassembled WGS sequence"/>
</dbReference>
<feature type="transmembrane region" description="Helical" evidence="2">
    <location>
        <begin position="336"/>
        <end position="361"/>
    </location>
</feature>
<proteinExistence type="predicted"/>
<feature type="region of interest" description="Disordered" evidence="1">
    <location>
        <begin position="182"/>
        <end position="241"/>
    </location>
</feature>
<feature type="compositionally biased region" description="Basic residues" evidence="1">
    <location>
        <begin position="184"/>
        <end position="200"/>
    </location>
</feature>
<dbReference type="AlphaFoldDB" id="A0A167RC69"/>
<feature type="region of interest" description="Disordered" evidence="1">
    <location>
        <begin position="1"/>
        <end position="30"/>
    </location>
</feature>
<protein>
    <submittedName>
        <fullName evidence="3">Uncharacterized protein</fullName>
    </submittedName>
</protein>
<evidence type="ECO:0000313" key="3">
    <source>
        <dbReference type="EMBL" id="OAD81327.1"/>
    </source>
</evidence>
<keyword evidence="2" id="KW-1133">Transmembrane helix</keyword>
<dbReference type="VEuPathDB" id="FungiDB:PHYBLDRAFT_161939"/>
<accession>A0A167RC69</accession>
<reference evidence="4" key="1">
    <citation type="submission" date="2015-06" db="EMBL/GenBank/DDBJ databases">
        <title>Expansion of signal transduction pathways in fungi by whole-genome duplication.</title>
        <authorList>
            <consortium name="DOE Joint Genome Institute"/>
            <person name="Corrochano L.M."/>
            <person name="Kuo A."/>
            <person name="Marcet-Houben M."/>
            <person name="Polaino S."/>
            <person name="Salamov A."/>
            <person name="Villalobos J.M."/>
            <person name="Alvarez M.I."/>
            <person name="Avalos J."/>
            <person name="Benito E.P."/>
            <person name="Benoit I."/>
            <person name="Burger G."/>
            <person name="Camino L.P."/>
            <person name="Canovas D."/>
            <person name="Cerda-Olmedo E."/>
            <person name="Cheng J.-F."/>
            <person name="Dominguez A."/>
            <person name="Elias M."/>
            <person name="Eslava A.P."/>
            <person name="Glaser F."/>
            <person name="Grimwood J."/>
            <person name="Gutierrez G."/>
            <person name="Heitman J."/>
            <person name="Henrissat B."/>
            <person name="Iturriaga E.A."/>
            <person name="Lang B.F."/>
            <person name="Lavin J.L."/>
            <person name="Lee S."/>
            <person name="Li W."/>
            <person name="Lindquist E."/>
            <person name="Lopez-Garcia S."/>
            <person name="Luque E.M."/>
            <person name="Marcos A.T."/>
            <person name="Martin J."/>
            <person name="McCluskey K."/>
            <person name="Medina H.R."/>
            <person name="Miralles-Duran A."/>
            <person name="Miyazaki A."/>
            <person name="Munoz-Torres E."/>
            <person name="Oguiza J.A."/>
            <person name="Ohm R."/>
            <person name="Olmedo M."/>
            <person name="Orejas M."/>
            <person name="Ortiz-Castellanos L."/>
            <person name="Pisabarro A.G."/>
            <person name="Rodriguez-Romero J."/>
            <person name="Ruiz-Herrera J."/>
            <person name="Ruiz-Vazquez R."/>
            <person name="Sanz C."/>
            <person name="Schackwitz W."/>
            <person name="Schmutz J."/>
            <person name="Shahriari M."/>
            <person name="Shelest E."/>
            <person name="Silva-Franco F."/>
            <person name="Soanes D."/>
            <person name="Syed K."/>
            <person name="Tagua V.G."/>
            <person name="Talbot N.J."/>
            <person name="Thon M."/>
            <person name="De vries R.P."/>
            <person name="Wiebenga A."/>
            <person name="Yadav J.S."/>
            <person name="Braun E.L."/>
            <person name="Baker S."/>
            <person name="Garre V."/>
            <person name="Horwitz B."/>
            <person name="Torres-Martinez S."/>
            <person name="Idnurm A."/>
            <person name="Herrera-Estrella A."/>
            <person name="Gabaldon T."/>
            <person name="Grigoriev I.V."/>
        </authorList>
    </citation>
    <scope>NUCLEOTIDE SEQUENCE [LARGE SCALE GENOMIC DNA]</scope>
    <source>
        <strain evidence="4">NRRL 1555(-)</strain>
    </source>
</reference>
<sequence length="610" mass="69828">MYQQINRYLSRREYPEDCPAPNKKKLRNRSRKYVAVEDRLHIKRSTGEPGPEVLHAQNMLRVVTEVHEEGHWDEDAAIVASPRPEIPESLFAESSGKPSPRHPRTDGGVPPSGTRENRGTAEETEEAIRQVGHNRQVRGWRSSLDAGNDEGDEIRRCLVGSVRGHASKPGAWICSSVGWPPRVPRSRPGRRRRNSWKKVRRQESETRIDTEKAKEPTLSVQARETGTVEQKQEQATSAATVEPVDDVAQIPEVLVAGQPPLHEPQKVPIYPRTIRVLYDDIKENRRKGWKVWLFNFGQYIWVDLTDSLAGQPEQPEQPEISHAESRKKLLSLKRGAIMLNISLFIGLLTRIVSFSFFHLLIFPKSDSTNWSLLAWDGFRKMIDGSYGCQQQYPQQDTLLLSKFVRTSKEERESWRLFILCQLTFGRRLEQLPLEPISQKVDKLGLITRYTSAAINPLLENLIKHVMFRWYEKKNFSQTQAQFIFVIFAYFRTSVANNKCKSCEMALLLARPDSTISKVMGTEIGQTVGYEEVKPALQALNRELVGKDLVRLALLSKKKTRLIRIVANLSWCFLSLLPIGKFVAHSGLLNINSYWPIKKLPIRNRVPHPEL</sequence>
<keyword evidence="2" id="KW-0812">Transmembrane</keyword>
<organism evidence="3 4">
    <name type="scientific">Phycomyces blakesleeanus (strain ATCC 8743b / DSM 1359 / FGSC 10004 / NBRC 33097 / NRRL 1555)</name>
    <dbReference type="NCBI Taxonomy" id="763407"/>
    <lineage>
        <taxon>Eukaryota</taxon>
        <taxon>Fungi</taxon>
        <taxon>Fungi incertae sedis</taxon>
        <taxon>Mucoromycota</taxon>
        <taxon>Mucoromycotina</taxon>
        <taxon>Mucoromycetes</taxon>
        <taxon>Mucorales</taxon>
        <taxon>Phycomycetaceae</taxon>
        <taxon>Phycomyces</taxon>
    </lineage>
</organism>
<name>A0A167RC69_PHYB8</name>